<name>A0A3B5K424_TAKRU</name>
<evidence type="ECO:0000256" key="11">
    <source>
        <dbReference type="ARBA" id="ARBA00023288"/>
    </source>
</evidence>
<dbReference type="SMR" id="A0A3B5K424"/>
<dbReference type="GeneTree" id="ENSGT00940000155880"/>
<dbReference type="InParanoid" id="A0A3B5K424"/>
<reference evidence="14" key="3">
    <citation type="submission" date="2025-09" db="UniProtKB">
        <authorList>
            <consortium name="Ensembl"/>
        </authorList>
    </citation>
    <scope>IDENTIFICATION</scope>
</reference>
<dbReference type="GO" id="GO:0005886">
    <property type="term" value="C:plasma membrane"/>
    <property type="evidence" value="ECO:0007669"/>
    <property type="project" value="UniProtKB-SubCell"/>
</dbReference>
<keyword evidence="8" id="KW-0812">Transmembrane</keyword>
<evidence type="ECO:0000259" key="13">
    <source>
        <dbReference type="Pfam" id="PF17708"/>
    </source>
</evidence>
<evidence type="ECO:0000256" key="2">
    <source>
        <dbReference type="ARBA" id="ARBA00004651"/>
    </source>
</evidence>
<evidence type="ECO:0000256" key="5">
    <source>
        <dbReference type="ARBA" id="ARBA00022475"/>
    </source>
</evidence>
<gene>
    <name evidence="14" type="primary">LOC101065591</name>
</gene>
<dbReference type="OrthoDB" id="8815334at2759"/>
<evidence type="ECO:0000256" key="1">
    <source>
        <dbReference type="ARBA" id="ARBA00004496"/>
    </source>
</evidence>
<dbReference type="InterPro" id="IPR040460">
    <property type="entry name" value="Gasdermin_pore"/>
</dbReference>
<dbReference type="GO" id="GO:0012501">
    <property type="term" value="P:programmed cell death"/>
    <property type="evidence" value="ECO:0007669"/>
    <property type="project" value="UniProtKB-KW"/>
</dbReference>
<protein>
    <submittedName>
        <fullName evidence="14">Gasdermin-E-like</fullName>
    </submittedName>
</protein>
<comment type="subcellular location">
    <subcellularLocation>
        <location evidence="2">Cell membrane</location>
        <topology evidence="2">Multi-pass membrane protein</topology>
    </subcellularLocation>
    <subcellularLocation>
        <location evidence="1">Cytoplasm</location>
    </subcellularLocation>
</comment>
<dbReference type="PANTHER" id="PTHR15207:SF3">
    <property type="entry name" value="DEAFNESS, AUTOSOMAL DOMINANT 5-RELATED"/>
    <property type="match status" value="1"/>
</dbReference>
<keyword evidence="15" id="KW-1185">Reference proteome</keyword>
<evidence type="ECO:0000256" key="8">
    <source>
        <dbReference type="ARBA" id="ARBA00022692"/>
    </source>
</evidence>
<evidence type="ECO:0000256" key="4">
    <source>
        <dbReference type="ARBA" id="ARBA00022452"/>
    </source>
</evidence>
<sequence>MFSKATANFVHQIDPEGSLIPVSRVNDSKKLVSMALVVKRNRRWFWQRPKYYPTDFTLSHLLQGDKDLHPEVSETEFLTYQGTFGDNLSGKLDTEAGTVSIVLKGQGSSKLRSFFGKLKKEELDVTKLLQDSKDRQVDMQHMLVQQLKRQDVALAVVKERIITTSSCSVTMTKKNQCTVLGMLGLMSMLGSSVKVCVKDSANIEADSDISLEIPPGTVIAYSVLELEIRENGEYGICLQPGAIGGFDLPSWESPDAVDGRCLEELLPFDAHNEATGLHALAQLPKSTRCALFKGLQDIMIDRSALACRQSVLEDLCCGESLDLTQHDEGERTFVSAILKQLGLADPVEGRLSSLPPQMEAVHLLVSALEELPDETLDLLSRSTPEFLEAFDNLMSSIRESSGPLTVQSLPVLLQQNQNFQLAEQLLTTANVTMRRDANQLCVETGSGAELYMLLLYLSVHGLLLLAKSETDFID</sequence>
<feature type="domain" description="Gasdermin pore forming" evidence="12">
    <location>
        <begin position="1"/>
        <end position="246"/>
    </location>
</feature>
<keyword evidence="11" id="KW-0449">Lipoprotein</keyword>
<keyword evidence="10" id="KW-0564">Palmitate</keyword>
<dbReference type="KEGG" id="tru:101065591"/>
<evidence type="ECO:0000259" key="12">
    <source>
        <dbReference type="Pfam" id="PF04598"/>
    </source>
</evidence>
<evidence type="ECO:0000313" key="15">
    <source>
        <dbReference type="Proteomes" id="UP000005226"/>
    </source>
</evidence>
<accession>A0A3B5K424</accession>
<keyword evidence="6" id="KW-0963">Cytoplasm</keyword>
<comment type="similarity">
    <text evidence="3">Belongs to the gasdermin family.</text>
</comment>
<proteinExistence type="inferred from homology"/>
<evidence type="ECO:0000313" key="14">
    <source>
        <dbReference type="Ensembl" id="ENSTRUP00000050293.2"/>
    </source>
</evidence>
<evidence type="ECO:0000256" key="9">
    <source>
        <dbReference type="ARBA" id="ARBA00023136"/>
    </source>
</evidence>
<feature type="domain" description="Gasdermin PUB" evidence="13">
    <location>
        <begin position="277"/>
        <end position="438"/>
    </location>
</feature>
<keyword evidence="7" id="KW-1210">Necrosis</keyword>
<keyword evidence="4" id="KW-1134">Transmembrane beta strand</keyword>
<dbReference type="OMA" id="HYDICLQ"/>
<dbReference type="Pfam" id="PF04598">
    <property type="entry name" value="Gasdermin"/>
    <property type="match status" value="1"/>
</dbReference>
<dbReference type="Proteomes" id="UP000005226">
    <property type="component" value="Chromosome 12"/>
</dbReference>
<evidence type="ECO:0000256" key="10">
    <source>
        <dbReference type="ARBA" id="ARBA00023139"/>
    </source>
</evidence>
<dbReference type="AlphaFoldDB" id="A0A3B5K424"/>
<keyword evidence="9" id="KW-0472">Membrane</keyword>
<organism evidence="14 15">
    <name type="scientific">Takifugu rubripes</name>
    <name type="common">Japanese pufferfish</name>
    <name type="synonym">Fugu rubripes</name>
    <dbReference type="NCBI Taxonomy" id="31033"/>
    <lineage>
        <taxon>Eukaryota</taxon>
        <taxon>Metazoa</taxon>
        <taxon>Chordata</taxon>
        <taxon>Craniata</taxon>
        <taxon>Vertebrata</taxon>
        <taxon>Euteleostomi</taxon>
        <taxon>Actinopterygii</taxon>
        <taxon>Neopterygii</taxon>
        <taxon>Teleostei</taxon>
        <taxon>Neoteleostei</taxon>
        <taxon>Acanthomorphata</taxon>
        <taxon>Eupercaria</taxon>
        <taxon>Tetraodontiformes</taxon>
        <taxon>Tetradontoidea</taxon>
        <taxon>Tetraodontidae</taxon>
        <taxon>Takifugu</taxon>
    </lineage>
</organism>
<dbReference type="PANTHER" id="PTHR15207">
    <property type="entry name" value="NONSYNDROMIC HEARING IMPAIRMENT PROTEIN"/>
    <property type="match status" value="1"/>
</dbReference>
<dbReference type="InterPro" id="IPR041263">
    <property type="entry name" value="Gasdermin_PUB"/>
</dbReference>
<dbReference type="GeneID" id="101065591"/>
<dbReference type="GO" id="GO:0005737">
    <property type="term" value="C:cytoplasm"/>
    <property type="evidence" value="ECO:0007669"/>
    <property type="project" value="UniProtKB-SubCell"/>
</dbReference>
<reference evidence="14" key="2">
    <citation type="submission" date="2025-08" db="UniProtKB">
        <authorList>
            <consortium name="Ensembl"/>
        </authorList>
    </citation>
    <scope>IDENTIFICATION</scope>
</reference>
<evidence type="ECO:0000256" key="6">
    <source>
        <dbReference type="ARBA" id="ARBA00022490"/>
    </source>
</evidence>
<keyword evidence="5" id="KW-1003">Cell membrane</keyword>
<reference evidence="14 15" key="1">
    <citation type="journal article" date="2011" name="Genome Biol. Evol.">
        <title>Integration of the genetic map and genome assembly of fugu facilitates insights into distinct features of genome evolution in teleosts and mammals.</title>
        <authorList>
            <person name="Kai W."/>
            <person name="Kikuchi K."/>
            <person name="Tohari S."/>
            <person name="Chew A.K."/>
            <person name="Tay A."/>
            <person name="Fujiwara A."/>
            <person name="Hosoya S."/>
            <person name="Suetake H."/>
            <person name="Naruse K."/>
            <person name="Brenner S."/>
            <person name="Suzuki Y."/>
            <person name="Venkatesh B."/>
        </authorList>
    </citation>
    <scope>NUCLEOTIDE SEQUENCE [LARGE SCALE GENOMIC DNA]</scope>
</reference>
<evidence type="ECO:0000256" key="7">
    <source>
        <dbReference type="ARBA" id="ARBA00022590"/>
    </source>
</evidence>
<dbReference type="Ensembl" id="ENSTRUT00000055725.2">
    <property type="protein sequence ID" value="ENSTRUP00000050293.2"/>
    <property type="gene ID" value="ENSTRUG00000020598.2"/>
</dbReference>
<dbReference type="STRING" id="31033.ENSTRUP00000050293"/>
<dbReference type="InterPro" id="IPR042377">
    <property type="entry name" value="GSDME"/>
</dbReference>
<evidence type="ECO:0000256" key="3">
    <source>
        <dbReference type="ARBA" id="ARBA00009279"/>
    </source>
</evidence>
<dbReference type="Pfam" id="PF17708">
    <property type="entry name" value="Gasdermin_C"/>
    <property type="match status" value="1"/>
</dbReference>
<dbReference type="RefSeq" id="XP_029701077.1">
    <property type="nucleotide sequence ID" value="XM_029845217.1"/>
</dbReference>